<gene>
    <name evidence="1" type="ORF">BJP34_32095</name>
</gene>
<accession>A0A1D8U0N9</accession>
<sequence>MRLGLLRLLGIARLSPLVVDQVFWCDLWPIKFAKVKNTYAVNGVRLLIIAEQNFRITVNCTTVRVLYFSLLLIYGSVQTTWQYFYFEHSGSSYQLEA</sequence>
<protein>
    <submittedName>
        <fullName evidence="1">Uncharacterized protein</fullName>
    </submittedName>
</protein>
<dbReference type="EMBL" id="CP017599">
    <property type="protein sequence ID" value="AOX03460.1"/>
    <property type="molecule type" value="Genomic_DNA"/>
</dbReference>
<dbReference type="Proteomes" id="UP000177870">
    <property type="component" value="Chromosome"/>
</dbReference>
<evidence type="ECO:0000313" key="1">
    <source>
        <dbReference type="EMBL" id="AOX03460.1"/>
    </source>
</evidence>
<proteinExistence type="predicted"/>
<organism evidence="1 2">
    <name type="scientific">Moorena producens PAL-8-15-08-1</name>
    <dbReference type="NCBI Taxonomy" id="1458985"/>
    <lineage>
        <taxon>Bacteria</taxon>
        <taxon>Bacillati</taxon>
        <taxon>Cyanobacteriota</taxon>
        <taxon>Cyanophyceae</taxon>
        <taxon>Coleofasciculales</taxon>
        <taxon>Coleofasciculaceae</taxon>
        <taxon>Moorena</taxon>
    </lineage>
</organism>
<name>A0A1D8U0N9_9CYAN</name>
<dbReference type="KEGG" id="mpro:BJP34_32095"/>
<evidence type="ECO:0000313" key="2">
    <source>
        <dbReference type="Proteomes" id="UP000177870"/>
    </source>
</evidence>
<reference evidence="2" key="1">
    <citation type="submission" date="2016-10" db="EMBL/GenBank/DDBJ databases">
        <title>Comparative genomics uncovers the prolific and rare metabolic potential of the cyanobacterial genus Moorea.</title>
        <authorList>
            <person name="Leao T."/>
            <person name="Castelao G."/>
            <person name="Korobeynikov A."/>
            <person name="Monroe E.A."/>
            <person name="Podell S."/>
            <person name="Glukhov E."/>
            <person name="Allen E."/>
            <person name="Gerwick W.H."/>
            <person name="Gerwick L."/>
        </authorList>
    </citation>
    <scope>NUCLEOTIDE SEQUENCE [LARGE SCALE GENOMIC DNA]</scope>
    <source>
        <strain evidence="2">PAL-8-15-08-1</strain>
    </source>
</reference>
<dbReference type="AlphaFoldDB" id="A0A1D8U0N9"/>